<evidence type="ECO:0000313" key="3">
    <source>
        <dbReference type="Proteomes" id="UP000321685"/>
    </source>
</evidence>
<evidence type="ECO:0000313" key="2">
    <source>
        <dbReference type="EMBL" id="GEL24823.1"/>
    </source>
</evidence>
<evidence type="ECO:0000256" key="1">
    <source>
        <dbReference type="SAM" id="MobiDB-lite"/>
    </source>
</evidence>
<name>A0A511DKL1_9PSEU</name>
<accession>A0A511DKL1</accession>
<comment type="caution">
    <text evidence="2">The sequence shown here is derived from an EMBL/GenBank/DDBJ whole genome shotgun (WGS) entry which is preliminary data.</text>
</comment>
<protein>
    <submittedName>
        <fullName evidence="2">Uncharacterized protein</fullName>
    </submittedName>
</protein>
<keyword evidence="3" id="KW-1185">Reference proteome</keyword>
<dbReference type="EMBL" id="BJVJ01000040">
    <property type="protein sequence ID" value="GEL24823.1"/>
    <property type="molecule type" value="Genomic_DNA"/>
</dbReference>
<organism evidence="2 3">
    <name type="scientific">Pseudonocardia sulfidoxydans NBRC 16205</name>
    <dbReference type="NCBI Taxonomy" id="1223511"/>
    <lineage>
        <taxon>Bacteria</taxon>
        <taxon>Bacillati</taxon>
        <taxon>Actinomycetota</taxon>
        <taxon>Actinomycetes</taxon>
        <taxon>Pseudonocardiales</taxon>
        <taxon>Pseudonocardiaceae</taxon>
        <taxon>Pseudonocardia</taxon>
    </lineage>
</organism>
<feature type="region of interest" description="Disordered" evidence="1">
    <location>
        <begin position="120"/>
        <end position="147"/>
    </location>
</feature>
<dbReference type="AlphaFoldDB" id="A0A511DKL1"/>
<gene>
    <name evidence="2" type="ORF">PSU4_37770</name>
</gene>
<dbReference type="RefSeq" id="WP_186817050.1">
    <property type="nucleotide sequence ID" value="NZ_BJVJ01000040.1"/>
</dbReference>
<dbReference type="Proteomes" id="UP000321685">
    <property type="component" value="Unassembled WGS sequence"/>
</dbReference>
<proteinExistence type="predicted"/>
<reference evidence="2 3" key="1">
    <citation type="submission" date="2019-07" db="EMBL/GenBank/DDBJ databases">
        <title>Whole genome shotgun sequence of Pseudonocardia sulfidoxydans NBRC 16205.</title>
        <authorList>
            <person name="Hosoyama A."/>
            <person name="Uohara A."/>
            <person name="Ohji S."/>
            <person name="Ichikawa N."/>
        </authorList>
    </citation>
    <scope>NUCLEOTIDE SEQUENCE [LARGE SCALE GENOMIC DNA]</scope>
    <source>
        <strain evidence="2 3">NBRC 16205</strain>
    </source>
</reference>
<sequence length="147" mass="15498">MSLQHVWLQMCDGGLVRADRISEIVVRPAPAASGGRPRWLIDVVVPTPSGAGDRHGWHTGSLHRTLAQSQDEPPDAPVALARLLAQLDELDVAGVVSTRADDGPASTRFVVTSFRTGACPPAEHPDTAAVQAGDVRPDGLPRPAVVH</sequence>